<evidence type="ECO:0000313" key="6">
    <source>
        <dbReference type="Proteomes" id="UP001451571"/>
    </source>
</evidence>
<dbReference type="Gene3D" id="3.40.50.2300">
    <property type="match status" value="2"/>
</dbReference>
<dbReference type="Proteomes" id="UP001451571">
    <property type="component" value="Chromosome"/>
</dbReference>
<dbReference type="InterPro" id="IPR046335">
    <property type="entry name" value="LacI/GalR-like_sensor"/>
</dbReference>
<dbReference type="InterPro" id="IPR000843">
    <property type="entry name" value="HTH_LacI"/>
</dbReference>
<evidence type="ECO:0000256" key="3">
    <source>
        <dbReference type="ARBA" id="ARBA00023163"/>
    </source>
</evidence>
<keyword evidence="3" id="KW-0804">Transcription</keyword>
<keyword evidence="2 5" id="KW-0238">DNA-binding</keyword>
<sequence length="348" mass="38749">MANMKDIADKANVSIATVSKVLNGIGGISSETTELVLSIAEELNYRPNLYARNLKKGQSHSLGIISEDITVFNTPPIIDGIGACCEERNYHYLLENLRLHKLNIDPVLHAGKYNQLTDEAIDLMLSMQVDGIIYLSCHSHKVLAHPLNQNIPFVCAYCSSPSLSIPSLLYDDRKAAYEATALLIRQGHERIGCVTGSSDSIHMRNRLTGYQEALFENDIPYNPHLTIQGDWNRDSGYQAAEKLLKQNVTAIFCHNDIMAMGIIDYCTKQGIEIGRDLALIGFDNLEISTVCRPTLSTVELPLFDIGHASARILIDKIEGTKEPAIGEIYLDCQIIERESTQLYRKKRA</sequence>
<dbReference type="Pfam" id="PF13377">
    <property type="entry name" value="Peripla_BP_3"/>
    <property type="match status" value="1"/>
</dbReference>
<name>A0ABZ3EZB8_9FIRM</name>
<reference evidence="5 6" key="1">
    <citation type="submission" date="2024-02" db="EMBL/GenBank/DDBJ databases">
        <title>Bacterial strain from lacustrine sediment.</title>
        <authorList>
            <person name="Petit C."/>
            <person name="Fadhlaoui K."/>
        </authorList>
    </citation>
    <scope>NUCLEOTIDE SEQUENCE [LARGE SCALE GENOMIC DNA]</scope>
    <source>
        <strain evidence="5 6">IPX-CK</strain>
    </source>
</reference>
<proteinExistence type="predicted"/>
<dbReference type="CDD" id="cd06288">
    <property type="entry name" value="PBP1_sucrose_transcription_regulator"/>
    <property type="match status" value="1"/>
</dbReference>
<dbReference type="PANTHER" id="PTHR30146:SF109">
    <property type="entry name" value="HTH-TYPE TRANSCRIPTIONAL REGULATOR GALS"/>
    <property type="match status" value="1"/>
</dbReference>
<dbReference type="InterPro" id="IPR028082">
    <property type="entry name" value="Peripla_BP_I"/>
</dbReference>
<dbReference type="CDD" id="cd01392">
    <property type="entry name" value="HTH_LacI"/>
    <property type="match status" value="1"/>
</dbReference>
<keyword evidence="1" id="KW-0805">Transcription regulation</keyword>
<evidence type="ECO:0000256" key="1">
    <source>
        <dbReference type="ARBA" id="ARBA00023015"/>
    </source>
</evidence>
<accession>A0ABZ3EZB8</accession>
<dbReference type="PANTHER" id="PTHR30146">
    <property type="entry name" value="LACI-RELATED TRANSCRIPTIONAL REPRESSOR"/>
    <property type="match status" value="1"/>
</dbReference>
<dbReference type="RefSeq" id="WP_342759163.1">
    <property type="nucleotide sequence ID" value="NZ_CP146256.1"/>
</dbReference>
<organism evidence="5 6">
    <name type="scientific">Kineothrix sedimenti</name>
    <dbReference type="NCBI Taxonomy" id="3123317"/>
    <lineage>
        <taxon>Bacteria</taxon>
        <taxon>Bacillati</taxon>
        <taxon>Bacillota</taxon>
        <taxon>Clostridia</taxon>
        <taxon>Lachnospirales</taxon>
        <taxon>Lachnospiraceae</taxon>
        <taxon>Kineothrix</taxon>
    </lineage>
</organism>
<gene>
    <name evidence="5" type="ORF">V6984_07510</name>
</gene>
<evidence type="ECO:0000256" key="2">
    <source>
        <dbReference type="ARBA" id="ARBA00023125"/>
    </source>
</evidence>
<dbReference type="Gene3D" id="1.10.260.40">
    <property type="entry name" value="lambda repressor-like DNA-binding domains"/>
    <property type="match status" value="1"/>
</dbReference>
<evidence type="ECO:0000313" key="5">
    <source>
        <dbReference type="EMBL" id="XAH75596.1"/>
    </source>
</evidence>
<dbReference type="SUPFAM" id="SSF47413">
    <property type="entry name" value="lambda repressor-like DNA-binding domains"/>
    <property type="match status" value="1"/>
</dbReference>
<dbReference type="Pfam" id="PF00356">
    <property type="entry name" value="LacI"/>
    <property type="match status" value="1"/>
</dbReference>
<dbReference type="InterPro" id="IPR010982">
    <property type="entry name" value="Lambda_DNA-bd_dom_sf"/>
</dbReference>
<feature type="domain" description="HTH lacI-type" evidence="4">
    <location>
        <begin position="2"/>
        <end position="56"/>
    </location>
</feature>
<dbReference type="SUPFAM" id="SSF53822">
    <property type="entry name" value="Periplasmic binding protein-like I"/>
    <property type="match status" value="1"/>
</dbReference>
<dbReference type="PROSITE" id="PS00356">
    <property type="entry name" value="HTH_LACI_1"/>
    <property type="match status" value="1"/>
</dbReference>
<protein>
    <submittedName>
        <fullName evidence="5">LacI family DNA-binding transcriptional regulator</fullName>
    </submittedName>
</protein>
<dbReference type="GO" id="GO:0003677">
    <property type="term" value="F:DNA binding"/>
    <property type="evidence" value="ECO:0007669"/>
    <property type="project" value="UniProtKB-KW"/>
</dbReference>
<keyword evidence="6" id="KW-1185">Reference proteome</keyword>
<dbReference type="SMART" id="SM00354">
    <property type="entry name" value="HTH_LACI"/>
    <property type="match status" value="1"/>
</dbReference>
<dbReference type="EMBL" id="CP146256">
    <property type="protein sequence ID" value="XAH75596.1"/>
    <property type="molecule type" value="Genomic_DNA"/>
</dbReference>
<dbReference type="PROSITE" id="PS50932">
    <property type="entry name" value="HTH_LACI_2"/>
    <property type="match status" value="1"/>
</dbReference>
<evidence type="ECO:0000259" key="4">
    <source>
        <dbReference type="PROSITE" id="PS50932"/>
    </source>
</evidence>